<comment type="caution">
    <text evidence="1">The sequence shown here is derived from an EMBL/GenBank/DDBJ whole genome shotgun (WGS) entry which is preliminary data.</text>
</comment>
<name>A0AAV4N6E4_CAEEX</name>
<reference evidence="1 2" key="1">
    <citation type="submission" date="2021-06" db="EMBL/GenBank/DDBJ databases">
        <title>Caerostris extrusa draft genome.</title>
        <authorList>
            <person name="Kono N."/>
            <person name="Arakawa K."/>
        </authorList>
    </citation>
    <scope>NUCLEOTIDE SEQUENCE [LARGE SCALE GENOMIC DNA]</scope>
</reference>
<evidence type="ECO:0000313" key="1">
    <source>
        <dbReference type="EMBL" id="GIX80278.1"/>
    </source>
</evidence>
<proteinExistence type="predicted"/>
<dbReference type="AlphaFoldDB" id="A0AAV4N6E4"/>
<organism evidence="1 2">
    <name type="scientific">Caerostris extrusa</name>
    <name type="common">Bark spider</name>
    <name type="synonym">Caerostris bankana</name>
    <dbReference type="NCBI Taxonomy" id="172846"/>
    <lineage>
        <taxon>Eukaryota</taxon>
        <taxon>Metazoa</taxon>
        <taxon>Ecdysozoa</taxon>
        <taxon>Arthropoda</taxon>
        <taxon>Chelicerata</taxon>
        <taxon>Arachnida</taxon>
        <taxon>Araneae</taxon>
        <taxon>Araneomorphae</taxon>
        <taxon>Entelegynae</taxon>
        <taxon>Araneoidea</taxon>
        <taxon>Araneidae</taxon>
        <taxon>Caerostris</taxon>
    </lineage>
</organism>
<keyword evidence="2" id="KW-1185">Reference proteome</keyword>
<protein>
    <submittedName>
        <fullName evidence="1">Uncharacterized protein</fullName>
    </submittedName>
</protein>
<accession>A0AAV4N6E4</accession>
<gene>
    <name evidence="1" type="ORF">CEXT_751421</name>
</gene>
<dbReference type="EMBL" id="BPLR01020581">
    <property type="protein sequence ID" value="GIX80278.1"/>
    <property type="molecule type" value="Genomic_DNA"/>
</dbReference>
<dbReference type="Proteomes" id="UP001054945">
    <property type="component" value="Unassembled WGS sequence"/>
</dbReference>
<evidence type="ECO:0000313" key="2">
    <source>
        <dbReference type="Proteomes" id="UP001054945"/>
    </source>
</evidence>
<sequence>MDPNHVDNLLKLTRFQSEETLYSEQASGSSSSLPSGPGVWRQEQVYKQGMEFNRPWNSNLRSDGTFHRSSHQGYDRGMWMRSPAAPNFQQRDRCFPDQLINRRTKTSSERYAAATRPKSTLLFPVFSKWKRILEDRLHATSLEGCPRKRSMSCTAEACLRPVWCHWTASSHQGLLP</sequence>